<gene>
    <name evidence="2" type="ORF">C4900_01090</name>
</gene>
<dbReference type="InterPro" id="IPR036868">
    <property type="entry name" value="TusA-like_sf"/>
</dbReference>
<dbReference type="AlphaFoldDB" id="A0A1C2G3D7"/>
<evidence type="ECO:0000259" key="1">
    <source>
        <dbReference type="Pfam" id="PF10006"/>
    </source>
</evidence>
<name>A0A1C2G3D7_9GAMM</name>
<dbReference type="InterPro" id="IPR018720">
    <property type="entry name" value="DUF2249"/>
</dbReference>
<comment type="caution">
    <text evidence="2">The sequence shown here is derived from an EMBL/GenBank/DDBJ whole genome shotgun (WGS) entry which is preliminary data.</text>
</comment>
<evidence type="ECO:0000313" key="2">
    <source>
        <dbReference type="EMBL" id="RCN58423.1"/>
    </source>
</evidence>
<feature type="domain" description="DUF2249" evidence="1">
    <location>
        <begin position="6"/>
        <end position="61"/>
    </location>
</feature>
<dbReference type="SUPFAM" id="SSF64307">
    <property type="entry name" value="SirA-like"/>
    <property type="match status" value="1"/>
</dbReference>
<dbReference type="EMBL" id="PSYR01000001">
    <property type="protein sequence ID" value="RCN58423.1"/>
    <property type="molecule type" value="Genomic_DNA"/>
</dbReference>
<accession>A0A1C2G3D7</accession>
<proteinExistence type="predicted"/>
<reference evidence="2 3" key="1">
    <citation type="submission" date="2018-02" db="EMBL/GenBank/DDBJ databases">
        <title>Insights into the biology of acidophilic members of the Acidiferrobacteraceae family derived from comparative genomic analyses.</title>
        <authorList>
            <person name="Issotta F."/>
            <person name="Thyssen C."/>
            <person name="Mena C."/>
            <person name="Moya A."/>
            <person name="Bellenberg S."/>
            <person name="Sproer C."/>
            <person name="Covarrubias P.C."/>
            <person name="Sand W."/>
            <person name="Quatrini R."/>
            <person name="Vera M."/>
        </authorList>
    </citation>
    <scope>NUCLEOTIDE SEQUENCE [LARGE SCALE GENOMIC DNA]</scope>
    <source>
        <strain evidence="3">m-1</strain>
    </source>
</reference>
<evidence type="ECO:0000313" key="3">
    <source>
        <dbReference type="Proteomes" id="UP000253250"/>
    </source>
</evidence>
<dbReference type="STRING" id="163359.A9R16_08700"/>
<sequence>MNERFIDASDLEPPEPLQVALQAATALRPGERVRVRLPRQPYPLFGLLAERGFLYESVAVARGEDCVYDVVITRTAPSPS</sequence>
<protein>
    <submittedName>
        <fullName evidence="2">DUF2249 domain-containing protein</fullName>
    </submittedName>
</protein>
<dbReference type="OrthoDB" id="5958858at2"/>
<organism evidence="2 3">
    <name type="scientific">Acidiferrobacter thiooxydans</name>
    <dbReference type="NCBI Taxonomy" id="163359"/>
    <lineage>
        <taxon>Bacteria</taxon>
        <taxon>Pseudomonadati</taxon>
        <taxon>Pseudomonadota</taxon>
        <taxon>Gammaproteobacteria</taxon>
        <taxon>Acidiferrobacterales</taxon>
        <taxon>Acidiferrobacteraceae</taxon>
        <taxon>Acidiferrobacter</taxon>
    </lineage>
</organism>
<dbReference type="Pfam" id="PF10006">
    <property type="entry name" value="DUF2249"/>
    <property type="match status" value="1"/>
</dbReference>
<dbReference type="Proteomes" id="UP000253250">
    <property type="component" value="Unassembled WGS sequence"/>
</dbReference>
<dbReference type="RefSeq" id="WP_065969171.1">
    <property type="nucleotide sequence ID" value="NZ_CP080624.1"/>
</dbReference>
<keyword evidence="3" id="KW-1185">Reference proteome</keyword>